<dbReference type="AlphaFoldDB" id="A0A2N0Z5D6"/>
<dbReference type="EMBL" id="PISE01000011">
    <property type="protein sequence ID" value="PKG24722.1"/>
    <property type="molecule type" value="Genomic_DNA"/>
</dbReference>
<keyword evidence="4" id="KW-1185">Reference proteome</keyword>
<organism evidence="3 4">
    <name type="scientific">Niallia nealsonii</name>
    <dbReference type="NCBI Taxonomy" id="115979"/>
    <lineage>
        <taxon>Bacteria</taxon>
        <taxon>Bacillati</taxon>
        <taxon>Bacillota</taxon>
        <taxon>Bacilli</taxon>
        <taxon>Bacillales</taxon>
        <taxon>Bacillaceae</taxon>
        <taxon>Niallia</taxon>
    </lineage>
</organism>
<feature type="domain" description="STAS" evidence="2">
    <location>
        <begin position="165"/>
        <end position="276"/>
    </location>
</feature>
<evidence type="ECO:0000313" key="4">
    <source>
        <dbReference type="Proteomes" id="UP000233375"/>
    </source>
</evidence>
<name>A0A2N0Z5D6_9BACI</name>
<evidence type="ECO:0000256" key="1">
    <source>
        <dbReference type="ARBA" id="ARBA00022553"/>
    </source>
</evidence>
<evidence type="ECO:0000313" key="3">
    <source>
        <dbReference type="EMBL" id="PKG24722.1"/>
    </source>
</evidence>
<dbReference type="CDD" id="cd07041">
    <property type="entry name" value="STAS_RsbR_RsbS_like"/>
    <property type="match status" value="1"/>
</dbReference>
<dbReference type="PROSITE" id="PS50801">
    <property type="entry name" value="STAS"/>
    <property type="match status" value="1"/>
</dbReference>
<dbReference type="Gene3D" id="3.30.750.24">
    <property type="entry name" value="STAS domain"/>
    <property type="match status" value="1"/>
</dbReference>
<evidence type="ECO:0000259" key="2">
    <source>
        <dbReference type="PROSITE" id="PS50801"/>
    </source>
</evidence>
<reference evidence="3 4" key="1">
    <citation type="journal article" date="2003" name="Int. J. Syst. Evol. Microbiol.">
        <title>Bacillus nealsonii sp. nov., isolated from a spacecraft-assembly facility, whose spores are gamma-radiation resistant.</title>
        <authorList>
            <person name="Venkateswaran K."/>
            <person name="Kempf M."/>
            <person name="Chen F."/>
            <person name="Satomi M."/>
            <person name="Nicholson W."/>
            <person name="Kern R."/>
        </authorList>
    </citation>
    <scope>NUCLEOTIDE SEQUENCE [LARGE SCALE GENOMIC DNA]</scope>
    <source>
        <strain evidence="3 4">FO-92</strain>
    </source>
</reference>
<comment type="caution">
    <text evidence="3">The sequence shown here is derived from an EMBL/GenBank/DDBJ whole genome shotgun (WGS) entry which is preliminary data.</text>
</comment>
<keyword evidence="1" id="KW-0597">Phosphoprotein</keyword>
<sequence>METELSYLGEVIVKKKYEIARVVHEERLVGVREEDLRELKKVENEIINIRANFIELFGEVLKNSSEKDLAVEKFVKWGKETGAAFCAQSVPLNEALQDASYYRKSIWKVIKEEVIEHHMSLDIVFEVGGIIDPLLDHAVHSFSLAYVDAYSETFTNTRRSFLELSVPVVPITDTIAILPLVGDIDTERAKLLMEEALAKSKELGINNLIIDISGVMIVDTMVANELLKIINALRMLGVETIFTGIRPEIAQTIVSLGLDLRELTFMTSLKVALSKLQK</sequence>
<gene>
    <name evidence="3" type="ORF">CWS01_05595</name>
</gene>
<dbReference type="OrthoDB" id="9800154at2"/>
<dbReference type="InterPro" id="IPR036513">
    <property type="entry name" value="STAS_dom_sf"/>
</dbReference>
<dbReference type="Pfam" id="PF01740">
    <property type="entry name" value="STAS"/>
    <property type="match status" value="1"/>
</dbReference>
<dbReference type="RefSeq" id="WP_101176177.1">
    <property type="nucleotide sequence ID" value="NZ_PISE01000011.1"/>
</dbReference>
<dbReference type="InterPro" id="IPR002645">
    <property type="entry name" value="STAS_dom"/>
</dbReference>
<accession>A0A2N0Z5D6</accession>
<dbReference type="PANTHER" id="PTHR33745:SF3">
    <property type="entry name" value="RSBT CO-ANTAGONIST PROTEIN RSBRC"/>
    <property type="match status" value="1"/>
</dbReference>
<proteinExistence type="predicted"/>
<dbReference type="SUPFAM" id="SSF52091">
    <property type="entry name" value="SpoIIaa-like"/>
    <property type="match status" value="1"/>
</dbReference>
<dbReference type="Proteomes" id="UP000233375">
    <property type="component" value="Unassembled WGS sequence"/>
</dbReference>
<dbReference type="InterPro" id="IPR051932">
    <property type="entry name" value="Bact_StressResp_Reg"/>
</dbReference>
<protein>
    <submittedName>
        <fullName evidence="3">Anti-anti-sigma factor</fullName>
    </submittedName>
</protein>
<dbReference type="PANTHER" id="PTHR33745">
    <property type="entry name" value="RSBT ANTAGONIST PROTEIN RSBS-RELATED"/>
    <property type="match status" value="1"/>
</dbReference>